<dbReference type="EMBL" id="WNTK01021983">
    <property type="protein sequence ID" value="KAG9461416.1"/>
    <property type="molecule type" value="Genomic_DNA"/>
</dbReference>
<evidence type="ECO:0000256" key="14">
    <source>
        <dbReference type="ARBA" id="ARBA00022989"/>
    </source>
</evidence>
<evidence type="ECO:0000256" key="13">
    <source>
        <dbReference type="ARBA" id="ARBA00022833"/>
    </source>
</evidence>
<dbReference type="Gene3D" id="3.30.40.10">
    <property type="entry name" value="Zinc/RING finger domain, C3HC4 (zinc finger)"/>
    <property type="match status" value="1"/>
</dbReference>
<dbReference type="FunFam" id="3.30.40.10:FF:000099">
    <property type="entry name" value="E3 ubiquitin-protein ligase RNF167"/>
    <property type="match status" value="1"/>
</dbReference>
<reference evidence="23" key="1">
    <citation type="thesis" date="2020" institute="ProQuest LLC" country="789 East Eisenhower Parkway, Ann Arbor, MI, USA">
        <title>Comparative Genomics and Chromosome Evolution.</title>
        <authorList>
            <person name="Mudd A.B."/>
        </authorList>
    </citation>
    <scope>NUCLEOTIDE SEQUENCE</scope>
    <source>
        <strain evidence="23">HN-11 Male</strain>
        <tissue evidence="23">Kidney and liver</tissue>
    </source>
</reference>
<dbReference type="GO" id="GO:0005765">
    <property type="term" value="C:lysosomal membrane"/>
    <property type="evidence" value="ECO:0007669"/>
    <property type="project" value="UniProtKB-SubCell"/>
</dbReference>
<evidence type="ECO:0000256" key="16">
    <source>
        <dbReference type="ARBA" id="ARBA00023180"/>
    </source>
</evidence>
<evidence type="ECO:0000256" key="11">
    <source>
        <dbReference type="ARBA" id="ARBA00022771"/>
    </source>
</evidence>
<dbReference type="InterPro" id="IPR003137">
    <property type="entry name" value="PA_domain"/>
</dbReference>
<evidence type="ECO:0000313" key="24">
    <source>
        <dbReference type="Proteomes" id="UP000770717"/>
    </source>
</evidence>
<evidence type="ECO:0000256" key="5">
    <source>
        <dbReference type="ARBA" id="ARBA00012483"/>
    </source>
</evidence>
<dbReference type="Proteomes" id="UP000770717">
    <property type="component" value="Unassembled WGS sequence"/>
</dbReference>
<comment type="pathway">
    <text evidence="4">Protein modification; protein ubiquitination.</text>
</comment>
<keyword evidence="10" id="KW-0967">Endosome</keyword>
<comment type="caution">
    <text evidence="23">The sequence shown here is derived from an EMBL/GenBank/DDBJ whole genome shotgun (WGS) entry which is preliminary data.</text>
</comment>
<keyword evidence="6" id="KW-0808">Transferase</keyword>
<dbReference type="Pfam" id="PF13639">
    <property type="entry name" value="zf-RING_2"/>
    <property type="match status" value="1"/>
</dbReference>
<keyword evidence="16" id="KW-0325">Glycoprotein</keyword>
<evidence type="ECO:0000256" key="15">
    <source>
        <dbReference type="ARBA" id="ARBA00023136"/>
    </source>
</evidence>
<dbReference type="InterPro" id="IPR044744">
    <property type="entry name" value="ZNRF4/RNF13/RNF167_PA"/>
</dbReference>
<sequence>MALWLQRRHLLGSLLLVLCWGTLSESTIYAYSSKNRTELEEFADLPAQFGSPLPLDGLRGYIIHADPHNACTPIKPPPAKNNTIFIALIRRYDCNFDIKVLHAQQSGYDVAVVYNVESDALLSMAWNDEHIRDEISIPAVFTGASSGQNLSEKFTYYNNAHVLLLPDYPFNLGYYFIPFIIVVVIIIIVMCTVMILRCVQHRKKLRKNRLTRDQLKKIPVHKFKKGDEYDVCAICLEDYEEGDKLRVLPCSHAYHCGCIDPWLTKTKRNCPICKYRVLRSEDDSDSDDGGPEVADGERGTEDSDNERTPLLRPSPTFGSMDESPPPMTQERDLGTTTAVVV</sequence>
<proteinExistence type="predicted"/>
<feature type="signal peptide" evidence="21">
    <location>
        <begin position="1"/>
        <end position="24"/>
    </location>
</feature>
<evidence type="ECO:0000256" key="8">
    <source>
        <dbReference type="ARBA" id="ARBA00022723"/>
    </source>
</evidence>
<feature type="region of interest" description="Disordered" evidence="19">
    <location>
        <begin position="280"/>
        <end position="341"/>
    </location>
</feature>
<keyword evidence="15 20" id="KW-0472">Membrane</keyword>
<evidence type="ECO:0000256" key="9">
    <source>
        <dbReference type="ARBA" id="ARBA00022729"/>
    </source>
</evidence>
<dbReference type="InterPro" id="IPR013083">
    <property type="entry name" value="Znf_RING/FYVE/PHD"/>
</dbReference>
<evidence type="ECO:0000313" key="23">
    <source>
        <dbReference type="EMBL" id="KAG9461416.1"/>
    </source>
</evidence>
<dbReference type="PANTHER" id="PTHR47168:SF1">
    <property type="entry name" value="OS02G0798600 PROTEIN"/>
    <property type="match status" value="1"/>
</dbReference>
<dbReference type="PANTHER" id="PTHR47168">
    <property type="entry name" value="RING ZINC FINGER DOMAIN SUPERFAMILY PROTEIN-RELATED"/>
    <property type="match status" value="1"/>
</dbReference>
<keyword evidence="14 20" id="KW-1133">Transmembrane helix</keyword>
<evidence type="ECO:0000256" key="17">
    <source>
        <dbReference type="ARBA" id="ARBA00023228"/>
    </source>
</evidence>
<name>A0A8J6B685_ELECQ</name>
<evidence type="ECO:0000256" key="19">
    <source>
        <dbReference type="SAM" id="MobiDB-lite"/>
    </source>
</evidence>
<evidence type="ECO:0000256" key="20">
    <source>
        <dbReference type="SAM" id="Phobius"/>
    </source>
</evidence>
<keyword evidence="7 20" id="KW-0812">Transmembrane</keyword>
<dbReference type="SUPFAM" id="SSF57850">
    <property type="entry name" value="RING/U-box"/>
    <property type="match status" value="1"/>
</dbReference>
<protein>
    <recommendedName>
        <fullName evidence="5">RING-type E3 ubiquitin transferase</fullName>
        <ecNumber evidence="5">2.3.2.27</ecNumber>
    </recommendedName>
</protein>
<dbReference type="GO" id="GO:0008270">
    <property type="term" value="F:zinc ion binding"/>
    <property type="evidence" value="ECO:0007669"/>
    <property type="project" value="UniProtKB-KW"/>
</dbReference>
<evidence type="ECO:0000256" key="2">
    <source>
        <dbReference type="ARBA" id="ARBA00004352"/>
    </source>
</evidence>
<keyword evidence="13" id="KW-0862">Zinc</keyword>
<dbReference type="InterPro" id="IPR051653">
    <property type="entry name" value="E3_ligase_sorting_rcpt"/>
</dbReference>
<evidence type="ECO:0000256" key="18">
    <source>
        <dbReference type="PROSITE-ProRule" id="PRU00175"/>
    </source>
</evidence>
<evidence type="ECO:0000256" key="3">
    <source>
        <dbReference type="ARBA" id="ARBA00004530"/>
    </source>
</evidence>
<dbReference type="GO" id="GO:0061630">
    <property type="term" value="F:ubiquitin protein ligase activity"/>
    <property type="evidence" value="ECO:0007669"/>
    <property type="project" value="UniProtKB-EC"/>
</dbReference>
<comment type="subcellular location">
    <subcellularLocation>
        <location evidence="3">Endosome membrane</location>
        <topology evidence="3">Single-pass type I membrane protein</topology>
    </subcellularLocation>
    <subcellularLocation>
        <location evidence="2">Lysosome membrane</location>
        <topology evidence="2">Single-pass type I membrane protein</topology>
    </subcellularLocation>
</comment>
<dbReference type="InterPro" id="IPR001841">
    <property type="entry name" value="Znf_RING"/>
</dbReference>
<dbReference type="AlphaFoldDB" id="A0A8J6B685"/>
<feature type="transmembrane region" description="Helical" evidence="20">
    <location>
        <begin position="172"/>
        <end position="199"/>
    </location>
</feature>
<feature type="compositionally biased region" description="Basic and acidic residues" evidence="19">
    <location>
        <begin position="295"/>
        <end position="309"/>
    </location>
</feature>
<gene>
    <name evidence="23" type="ORF">GDO78_016944</name>
</gene>
<dbReference type="CDD" id="cd02123">
    <property type="entry name" value="PA_C_RZF_like"/>
    <property type="match status" value="1"/>
</dbReference>
<evidence type="ECO:0000256" key="10">
    <source>
        <dbReference type="ARBA" id="ARBA00022753"/>
    </source>
</evidence>
<accession>A0A8J6B685</accession>
<dbReference type="Pfam" id="PF02225">
    <property type="entry name" value="PA"/>
    <property type="match status" value="1"/>
</dbReference>
<dbReference type="PROSITE" id="PS50089">
    <property type="entry name" value="ZF_RING_2"/>
    <property type="match status" value="1"/>
</dbReference>
<keyword evidence="24" id="KW-1185">Reference proteome</keyword>
<keyword evidence="17" id="KW-0458">Lysosome</keyword>
<keyword evidence="8" id="KW-0479">Metal-binding</keyword>
<dbReference type="Gene3D" id="3.50.30.30">
    <property type="match status" value="1"/>
</dbReference>
<evidence type="ECO:0000256" key="1">
    <source>
        <dbReference type="ARBA" id="ARBA00000900"/>
    </source>
</evidence>
<dbReference type="GO" id="GO:0010008">
    <property type="term" value="C:endosome membrane"/>
    <property type="evidence" value="ECO:0007669"/>
    <property type="project" value="UniProtKB-SubCell"/>
</dbReference>
<dbReference type="SMART" id="SM00184">
    <property type="entry name" value="RING"/>
    <property type="match status" value="1"/>
</dbReference>
<dbReference type="EC" id="2.3.2.27" evidence="5"/>
<evidence type="ECO:0000256" key="21">
    <source>
        <dbReference type="SAM" id="SignalP"/>
    </source>
</evidence>
<feature type="chain" id="PRO_5035154039" description="RING-type E3 ubiquitin transferase" evidence="21">
    <location>
        <begin position="25"/>
        <end position="341"/>
    </location>
</feature>
<keyword evidence="11 18" id="KW-0863">Zinc-finger</keyword>
<feature type="domain" description="RING-type" evidence="22">
    <location>
        <begin position="232"/>
        <end position="274"/>
    </location>
</feature>
<comment type="catalytic activity">
    <reaction evidence="1">
        <text>S-ubiquitinyl-[E2 ubiquitin-conjugating enzyme]-L-cysteine + [acceptor protein]-L-lysine = [E2 ubiquitin-conjugating enzyme]-L-cysteine + N(6)-ubiquitinyl-[acceptor protein]-L-lysine.</text>
        <dbReference type="EC" id="2.3.2.27"/>
    </reaction>
</comment>
<organism evidence="23 24">
    <name type="scientific">Eleutherodactylus coqui</name>
    <name type="common">Puerto Rican coqui</name>
    <dbReference type="NCBI Taxonomy" id="57060"/>
    <lineage>
        <taxon>Eukaryota</taxon>
        <taxon>Metazoa</taxon>
        <taxon>Chordata</taxon>
        <taxon>Craniata</taxon>
        <taxon>Vertebrata</taxon>
        <taxon>Euteleostomi</taxon>
        <taxon>Amphibia</taxon>
        <taxon>Batrachia</taxon>
        <taxon>Anura</taxon>
        <taxon>Neobatrachia</taxon>
        <taxon>Hyloidea</taxon>
        <taxon>Eleutherodactylidae</taxon>
        <taxon>Eleutherodactylinae</taxon>
        <taxon>Eleutherodactylus</taxon>
        <taxon>Eleutherodactylus</taxon>
    </lineage>
</organism>
<dbReference type="OrthoDB" id="8062037at2759"/>
<dbReference type="CDD" id="cd16796">
    <property type="entry name" value="RING-H2_RNF13"/>
    <property type="match status" value="1"/>
</dbReference>
<keyword evidence="9 21" id="KW-0732">Signal</keyword>
<evidence type="ECO:0000259" key="22">
    <source>
        <dbReference type="PROSITE" id="PS50089"/>
    </source>
</evidence>
<keyword evidence="12" id="KW-0833">Ubl conjugation pathway</keyword>
<evidence type="ECO:0000256" key="6">
    <source>
        <dbReference type="ARBA" id="ARBA00022679"/>
    </source>
</evidence>
<dbReference type="FunFam" id="3.50.30.30:FF:000026">
    <property type="entry name" value="E3 ubiquitin-protein ligase RNF13"/>
    <property type="match status" value="1"/>
</dbReference>
<evidence type="ECO:0000256" key="12">
    <source>
        <dbReference type="ARBA" id="ARBA00022786"/>
    </source>
</evidence>
<evidence type="ECO:0000256" key="7">
    <source>
        <dbReference type="ARBA" id="ARBA00022692"/>
    </source>
</evidence>
<evidence type="ECO:0000256" key="4">
    <source>
        <dbReference type="ARBA" id="ARBA00004906"/>
    </source>
</evidence>